<dbReference type="SUPFAM" id="SSF52317">
    <property type="entry name" value="Class I glutamine amidotransferase-like"/>
    <property type="match status" value="1"/>
</dbReference>
<organism evidence="1">
    <name type="scientific">marine sediment metagenome</name>
    <dbReference type="NCBI Taxonomy" id="412755"/>
    <lineage>
        <taxon>unclassified sequences</taxon>
        <taxon>metagenomes</taxon>
        <taxon>ecological metagenomes</taxon>
    </lineage>
</organism>
<feature type="non-terminal residue" evidence="1">
    <location>
        <position position="288"/>
    </location>
</feature>
<dbReference type="EMBL" id="BART01004545">
    <property type="protein sequence ID" value="GAG54503.1"/>
    <property type="molecule type" value="Genomic_DNA"/>
</dbReference>
<name>X0Z1Y9_9ZZZZ</name>
<dbReference type="AlphaFoldDB" id="X0Z1Y9"/>
<dbReference type="Gene3D" id="3.40.50.880">
    <property type="match status" value="1"/>
</dbReference>
<protein>
    <submittedName>
        <fullName evidence="1">Uncharacterized protein</fullName>
    </submittedName>
</protein>
<proteinExistence type="predicted"/>
<dbReference type="CDD" id="cd03143">
    <property type="entry name" value="A4_beta-galactosidase_middle_domain"/>
    <property type="match status" value="1"/>
</dbReference>
<evidence type="ECO:0000313" key="1">
    <source>
        <dbReference type="EMBL" id="GAG54503.1"/>
    </source>
</evidence>
<gene>
    <name evidence="1" type="ORF">S01H4_11319</name>
</gene>
<reference evidence="1" key="1">
    <citation type="journal article" date="2014" name="Front. Microbiol.">
        <title>High frequency of phylogenetically diverse reductive dehalogenase-homologous genes in deep subseafloor sedimentary metagenomes.</title>
        <authorList>
            <person name="Kawai M."/>
            <person name="Futagami T."/>
            <person name="Toyoda A."/>
            <person name="Takaki Y."/>
            <person name="Nishi S."/>
            <person name="Hori S."/>
            <person name="Arai W."/>
            <person name="Tsubouchi T."/>
            <person name="Morono Y."/>
            <person name="Uchiyama I."/>
            <person name="Ito T."/>
            <person name="Fujiyama A."/>
            <person name="Inagaki F."/>
            <person name="Takami H."/>
        </authorList>
    </citation>
    <scope>NUCLEOTIDE SEQUENCE</scope>
    <source>
        <strain evidence="1">Expedition CK06-06</strain>
    </source>
</reference>
<dbReference type="InterPro" id="IPR029062">
    <property type="entry name" value="Class_I_gatase-like"/>
</dbReference>
<sequence>IDNKKDGGRIVHLPGDGYNIASDMESIILDSVGWLVPKPKGRIAYDLSHQPRLSVDSWDGEFSTLTDPFNHFEELRTLAANHTYTFDKFYPSSAGNFTAARLAKYDVLILSWPDIDYSSADRTALMDWVEGGGSLLILGDRTGLIGGGTGDVYINQLIQDLDMSLGTTDVINYASMTPATEGHLTLENCATLYIGYRNYLVVLGNATEIWMDGTDCVVAGQEYGLGRVILSADMNIFDSTQLNHDSNIQYALNALNWLTAADAEVLVFTDYGYSGTYRDPVALAMNDL</sequence>
<feature type="non-terminal residue" evidence="1">
    <location>
        <position position="1"/>
    </location>
</feature>
<comment type="caution">
    <text evidence="1">The sequence shown here is derived from an EMBL/GenBank/DDBJ whole genome shotgun (WGS) entry which is preliminary data.</text>
</comment>
<accession>X0Z1Y9</accession>